<dbReference type="RefSeq" id="WP_064832584.1">
    <property type="nucleotide sequence ID" value="NZ_CP013568.1"/>
</dbReference>
<evidence type="ECO:0000313" key="2">
    <source>
        <dbReference type="Proteomes" id="UP000078551"/>
    </source>
</evidence>
<dbReference type="InterPro" id="IPR056919">
    <property type="entry name" value="Phage_TAC_18"/>
</dbReference>
<dbReference type="Proteomes" id="UP000078551">
    <property type="component" value="Chromosome"/>
</dbReference>
<keyword evidence="2" id="KW-1185">Reference proteome</keyword>
<sequence length="79" mass="9012">MLPEQGNALFWKAFQVLSKTRRSSFGGLADIVLSDIQAYADLIGLKDFDLRSQLCRIIIDMDAAFLEWVRARKPQKPKV</sequence>
<dbReference type="Pfam" id="PF23812">
    <property type="entry name" value="Phage_TAC_18"/>
    <property type="match status" value="1"/>
</dbReference>
<reference evidence="1 2" key="1">
    <citation type="submission" date="2015-11" db="EMBL/GenBank/DDBJ databases">
        <title>The limits of bacterial species coexistence and the symbiotic plasmid transference in sympatric Rhizobium populations.</title>
        <authorList>
            <person name="Perez-Carrascal O.M."/>
            <person name="VanInsberghe D."/>
            <person name="Juarez S."/>
            <person name="Polz M.F."/>
            <person name="Vinuesa P."/>
            <person name="Gonzalez V."/>
        </authorList>
    </citation>
    <scope>NUCLEOTIDE SEQUENCE [LARGE SCALE GENOMIC DNA]</scope>
    <source>
        <strain evidence="1 2">N771</strain>
    </source>
</reference>
<name>A0ABM6C909_9HYPH</name>
<organism evidence="1 2">
    <name type="scientific">Rhizobium phaseoli</name>
    <dbReference type="NCBI Taxonomy" id="396"/>
    <lineage>
        <taxon>Bacteria</taxon>
        <taxon>Pseudomonadati</taxon>
        <taxon>Pseudomonadota</taxon>
        <taxon>Alphaproteobacteria</taxon>
        <taxon>Hyphomicrobiales</taxon>
        <taxon>Rhizobiaceae</taxon>
        <taxon>Rhizobium/Agrobacterium group</taxon>
        <taxon>Rhizobium</taxon>
    </lineage>
</organism>
<gene>
    <name evidence="1" type="ORF">AMC81_CH01898</name>
</gene>
<evidence type="ECO:0000313" key="1">
    <source>
        <dbReference type="EMBL" id="ANL84679.1"/>
    </source>
</evidence>
<proteinExistence type="predicted"/>
<dbReference type="EMBL" id="CP013568">
    <property type="protein sequence ID" value="ANL84679.1"/>
    <property type="molecule type" value="Genomic_DNA"/>
</dbReference>
<protein>
    <submittedName>
        <fullName evidence="1">Uncharacterized protein</fullName>
    </submittedName>
</protein>
<accession>A0ABM6C909</accession>